<evidence type="ECO:0000313" key="1">
    <source>
        <dbReference type="EMBL" id="MBE1605641.1"/>
    </source>
</evidence>
<keyword evidence="2" id="KW-1185">Reference proteome</keyword>
<accession>A0A927RHY6</accession>
<dbReference type="EMBL" id="JADBEM010000001">
    <property type="protein sequence ID" value="MBE1605641.1"/>
    <property type="molecule type" value="Genomic_DNA"/>
</dbReference>
<organism evidence="1 2">
    <name type="scientific">Actinopolymorpha pittospori</name>
    <dbReference type="NCBI Taxonomy" id="648752"/>
    <lineage>
        <taxon>Bacteria</taxon>
        <taxon>Bacillati</taxon>
        <taxon>Actinomycetota</taxon>
        <taxon>Actinomycetes</taxon>
        <taxon>Propionibacteriales</taxon>
        <taxon>Actinopolymorphaceae</taxon>
        <taxon>Actinopolymorpha</taxon>
    </lineage>
</organism>
<dbReference type="Proteomes" id="UP000638648">
    <property type="component" value="Unassembled WGS sequence"/>
</dbReference>
<proteinExistence type="predicted"/>
<sequence length="70" mass="7177">MEDADESVAECSQGLVVEVAGSSSLIVEGSTARACGEGAVRPLLHDVVEAAVVDVAGEDSLFSSRCDGHW</sequence>
<evidence type="ECO:0000313" key="2">
    <source>
        <dbReference type="Proteomes" id="UP000638648"/>
    </source>
</evidence>
<protein>
    <submittedName>
        <fullName evidence="1">Uncharacterized protein</fullName>
    </submittedName>
</protein>
<comment type="caution">
    <text evidence="1">The sequence shown here is derived from an EMBL/GenBank/DDBJ whole genome shotgun (WGS) entry which is preliminary data.</text>
</comment>
<reference evidence="1" key="1">
    <citation type="submission" date="2020-10" db="EMBL/GenBank/DDBJ databases">
        <title>Sequencing the genomes of 1000 actinobacteria strains.</title>
        <authorList>
            <person name="Klenk H.-P."/>
        </authorList>
    </citation>
    <scope>NUCLEOTIDE SEQUENCE</scope>
    <source>
        <strain evidence="1">DSM 45354</strain>
    </source>
</reference>
<dbReference type="AlphaFoldDB" id="A0A927RHY6"/>
<gene>
    <name evidence="1" type="ORF">HEB94_002489</name>
</gene>
<name>A0A927RHY6_9ACTN</name>